<evidence type="ECO:0000256" key="1">
    <source>
        <dbReference type="ARBA" id="ARBA00003416"/>
    </source>
</evidence>
<organism evidence="7">
    <name type="scientific">Boseongicola sp. SB0664_bin_43</name>
    <dbReference type="NCBI Taxonomy" id="2604844"/>
    <lineage>
        <taxon>Bacteria</taxon>
        <taxon>Pseudomonadati</taxon>
        <taxon>Pseudomonadota</taxon>
        <taxon>Alphaproteobacteria</taxon>
        <taxon>Rhodobacterales</taxon>
        <taxon>Paracoccaceae</taxon>
        <taxon>Boseongicola</taxon>
    </lineage>
</organism>
<dbReference type="InterPro" id="IPR003798">
    <property type="entry name" value="DNA_recombination_RmuC"/>
</dbReference>
<name>A0A6B0Y709_9RHOB</name>
<evidence type="ECO:0000256" key="6">
    <source>
        <dbReference type="SAM" id="Coils"/>
    </source>
</evidence>
<comment type="caution">
    <text evidence="7">The sequence shown here is derived from an EMBL/GenBank/DDBJ whole genome shotgun (WGS) entry which is preliminary data.</text>
</comment>
<dbReference type="Pfam" id="PF02646">
    <property type="entry name" value="RmuC"/>
    <property type="match status" value="1"/>
</dbReference>
<evidence type="ECO:0000256" key="5">
    <source>
        <dbReference type="ARBA" id="ARBA00023172"/>
    </source>
</evidence>
<keyword evidence="5" id="KW-0233">DNA recombination</keyword>
<feature type="coiled-coil region" evidence="6">
    <location>
        <begin position="179"/>
        <end position="213"/>
    </location>
</feature>
<dbReference type="EMBL" id="VXRY01000522">
    <property type="protein sequence ID" value="MXY34916.1"/>
    <property type="molecule type" value="Genomic_DNA"/>
</dbReference>
<dbReference type="PANTHER" id="PTHR30563">
    <property type="entry name" value="DNA RECOMBINATION PROTEIN RMUC"/>
    <property type="match status" value="1"/>
</dbReference>
<evidence type="ECO:0000313" key="7">
    <source>
        <dbReference type="EMBL" id="MXY34916.1"/>
    </source>
</evidence>
<comment type="similarity">
    <text evidence="2">Belongs to the RmuC family.</text>
</comment>
<reference evidence="7" key="1">
    <citation type="submission" date="2019-09" db="EMBL/GenBank/DDBJ databases">
        <title>Characterisation of the sponge microbiome using genome-centric metagenomics.</title>
        <authorList>
            <person name="Engelberts J.P."/>
            <person name="Robbins S.J."/>
            <person name="De Goeij J.M."/>
            <person name="Aranda M."/>
            <person name="Bell S.C."/>
            <person name="Webster N.S."/>
        </authorList>
    </citation>
    <scope>NUCLEOTIDE SEQUENCE</scope>
    <source>
        <strain evidence="7">SB0664_bin_43</strain>
    </source>
</reference>
<evidence type="ECO:0000256" key="4">
    <source>
        <dbReference type="ARBA" id="ARBA00023054"/>
    </source>
</evidence>
<proteinExistence type="inferred from homology"/>
<dbReference type="GO" id="GO:0006310">
    <property type="term" value="P:DNA recombination"/>
    <property type="evidence" value="ECO:0007669"/>
    <property type="project" value="UniProtKB-KW"/>
</dbReference>
<comment type="function">
    <text evidence="1">Involved in DNA recombination.</text>
</comment>
<sequence length="473" mass="52115">MGFDTSTLTLAGVVVLGLLVAVALFRRSGGDAATLRSEMSALKRDAKVKDEQLVEARSSADKHEALAIERRDETERLNGDLSKLRKRLDEEAEKQIGLSKRISELETEMKAERAASEEKIKMLTKVREDMEAEFKALAAEALKVQGEQFSKVNLERLDVALTPLKEHVGHFEKELKAVHKATIEDRAKLKAEIEQLSRRSEAISQEAVALTRALKGDRQRQGAWGEMILESILERSGLREGEEYETQAHRVSDEGDRLRPDVVVSIPGGKTLVIDSKVSLVAYTDAVNSEDENVASSARKRHVASLKSHIDDLAARDYQHAEDSSVDYVILFVPIEGALSEALRVDGHLTEYALEKNVTIATPTTLMMALKTIAHVWAVERRNQNAEAIAERAGRLYDKVVGFVDNMKSVGKRLDQAQDAYQGAFGQLSSGRGNLLSHVEKLKELGARTNKSIGVSFDGGDGTAGQIEHDPDN</sequence>
<protein>
    <recommendedName>
        <fullName evidence="3">DNA recombination protein RmuC homolog</fullName>
    </recommendedName>
</protein>
<dbReference type="PANTHER" id="PTHR30563:SF0">
    <property type="entry name" value="DNA RECOMBINATION PROTEIN RMUC"/>
    <property type="match status" value="1"/>
</dbReference>
<evidence type="ECO:0000256" key="3">
    <source>
        <dbReference type="ARBA" id="ARBA00021840"/>
    </source>
</evidence>
<gene>
    <name evidence="7" type="primary">rmuC</name>
    <name evidence="7" type="ORF">F4Y60_12700</name>
</gene>
<dbReference type="AlphaFoldDB" id="A0A6B0Y709"/>
<keyword evidence="4 6" id="KW-0175">Coiled coil</keyword>
<feature type="coiled-coil region" evidence="6">
    <location>
        <begin position="71"/>
        <end position="147"/>
    </location>
</feature>
<evidence type="ECO:0000256" key="2">
    <source>
        <dbReference type="ARBA" id="ARBA00009840"/>
    </source>
</evidence>
<accession>A0A6B0Y709</accession>